<proteinExistence type="predicted"/>
<accession>A0AAD2FAF9</accession>
<evidence type="ECO:0000313" key="1">
    <source>
        <dbReference type="EMBL" id="CAJ1888524.1"/>
    </source>
</evidence>
<evidence type="ECO:0000313" key="2">
    <source>
        <dbReference type="Proteomes" id="UP001295423"/>
    </source>
</evidence>
<name>A0AAD2FAF9_9STRA</name>
<dbReference type="EMBL" id="CAKOGP040000001">
    <property type="protein sequence ID" value="CAJ1888524.1"/>
    <property type="molecule type" value="Genomic_DNA"/>
</dbReference>
<comment type="caution">
    <text evidence="1">The sequence shown here is derived from an EMBL/GenBank/DDBJ whole genome shotgun (WGS) entry which is preliminary data.</text>
</comment>
<protein>
    <submittedName>
        <fullName evidence="1">Uncharacterized protein</fullName>
    </submittedName>
</protein>
<reference evidence="1" key="1">
    <citation type="submission" date="2023-08" db="EMBL/GenBank/DDBJ databases">
        <authorList>
            <person name="Audoor S."/>
            <person name="Bilcke G."/>
        </authorList>
    </citation>
    <scope>NUCLEOTIDE SEQUENCE</scope>
</reference>
<organism evidence="1 2">
    <name type="scientific">Cylindrotheca closterium</name>
    <dbReference type="NCBI Taxonomy" id="2856"/>
    <lineage>
        <taxon>Eukaryota</taxon>
        <taxon>Sar</taxon>
        <taxon>Stramenopiles</taxon>
        <taxon>Ochrophyta</taxon>
        <taxon>Bacillariophyta</taxon>
        <taxon>Bacillariophyceae</taxon>
        <taxon>Bacillariophycidae</taxon>
        <taxon>Bacillariales</taxon>
        <taxon>Bacillariaceae</taxon>
        <taxon>Cylindrotheca</taxon>
    </lineage>
</organism>
<gene>
    <name evidence="1" type="ORF">CYCCA115_LOCUS15</name>
</gene>
<dbReference type="Proteomes" id="UP001295423">
    <property type="component" value="Unassembled WGS sequence"/>
</dbReference>
<dbReference type="AlphaFoldDB" id="A0AAD2FAF9"/>
<keyword evidence="2" id="KW-1185">Reference proteome</keyword>
<sequence>MKSTSLYPYIVAILLSIKSTECFQSVANRSHRASSRLHAEPSSTHADSSSSMLMILSRRTVNNSLFSMMVSSSLILSPQMSQAEEEMNQTVEPRTVLQGTVSLAAAILNGSRGKSPPVLAARIENPSFPLDFSLVSPRDLTVEGAASISADNGQSPDFNNLWWNKEDLIVSARWDSDGVAATRSPEDLVGRAVWKNGEAKVQLELGGRGAFGKYVTGSKK</sequence>